<dbReference type="SUPFAM" id="SSF49899">
    <property type="entry name" value="Concanavalin A-like lectins/glucanases"/>
    <property type="match status" value="1"/>
</dbReference>
<dbReference type="PANTHER" id="PTHR37536">
    <property type="entry name" value="PUTATIVE (AFU_ORTHOLOGUE AFUA_3G02970)-RELATED"/>
    <property type="match status" value="1"/>
</dbReference>
<comment type="caution">
    <text evidence="2">The sequence shown here is derived from an EMBL/GenBank/DDBJ whole genome shotgun (WGS) entry which is preliminary data.</text>
</comment>
<keyword evidence="1" id="KW-0732">Signal</keyword>
<keyword evidence="3" id="KW-1185">Reference proteome</keyword>
<dbReference type="Pfam" id="PF01828">
    <property type="entry name" value="Peptidase_A4"/>
    <property type="match status" value="1"/>
</dbReference>
<reference evidence="2 3" key="1">
    <citation type="submission" date="2021-01" db="EMBL/GenBank/DDBJ databases">
        <title>Tumebacillus sp. strain ITR2 16S ribosomal RNA gene Genome sequencing and assembly.</title>
        <authorList>
            <person name="Kang M."/>
        </authorList>
    </citation>
    <scope>NUCLEOTIDE SEQUENCE [LARGE SCALE GENOMIC DNA]</scope>
    <source>
        <strain evidence="2 3">ITR2</strain>
    </source>
</reference>
<protein>
    <submittedName>
        <fullName evidence="2">Uncharacterized protein</fullName>
    </submittedName>
</protein>
<dbReference type="Gene3D" id="2.60.120.700">
    <property type="entry name" value="Peptidase G1"/>
    <property type="match status" value="1"/>
</dbReference>
<dbReference type="EMBL" id="JAEQNB010000002">
    <property type="protein sequence ID" value="MBL0386546.1"/>
    <property type="molecule type" value="Genomic_DNA"/>
</dbReference>
<proteinExistence type="predicted"/>
<feature type="signal peptide" evidence="1">
    <location>
        <begin position="1"/>
        <end position="24"/>
    </location>
</feature>
<dbReference type="InterPro" id="IPR038656">
    <property type="entry name" value="Peptidase_G1_sf"/>
</dbReference>
<dbReference type="Proteomes" id="UP000602284">
    <property type="component" value="Unassembled WGS sequence"/>
</dbReference>
<organism evidence="2 3">
    <name type="scientific">Tumebacillus amylolyticus</name>
    <dbReference type="NCBI Taxonomy" id="2801339"/>
    <lineage>
        <taxon>Bacteria</taxon>
        <taxon>Bacillati</taxon>
        <taxon>Bacillota</taxon>
        <taxon>Bacilli</taxon>
        <taxon>Bacillales</taxon>
        <taxon>Alicyclobacillaceae</taxon>
        <taxon>Tumebacillus</taxon>
    </lineage>
</organism>
<sequence length="334" mass="36269">MNKTLVVTVTLLTSISALTTTSYASTMGAAKASQANDPVLVEAAKKINSDMTVNLPPKGFDPLTATEQELRQYGFPPKPKDSTELKVWEDHMKQAKEFVFPNLSVEPLKKTAAYYDSNIWSGYIASAGYDGWYSKVAGGWTVPTVTSSTQDSDAACWVGLGGQQSRLLIQAGTISEATTHWLSSTTSTNYAFWEMLPSYPSVQKITGLPVSPGQLIYTHINYVSNGAEFYVQNQSTGQYTSFVMGNAAQNYDGNTAEWIMERTTSNKTATALANFSYNNYNSSFAGTNSVSKSAGAWSAAAFRMFNTGTNKQLAHPGALDSAGTNFTVFWDNYL</sequence>
<dbReference type="RefSeq" id="WP_201633237.1">
    <property type="nucleotide sequence ID" value="NZ_JAEQNB010000002.1"/>
</dbReference>
<gene>
    <name evidence="2" type="ORF">JJB07_07780</name>
</gene>
<dbReference type="InterPro" id="IPR000250">
    <property type="entry name" value="Peptidase_G1"/>
</dbReference>
<evidence type="ECO:0000256" key="1">
    <source>
        <dbReference type="SAM" id="SignalP"/>
    </source>
</evidence>
<dbReference type="PANTHER" id="PTHR37536:SF1">
    <property type="entry name" value="ASPERGILLOPEPSIN, PUTAITVE (AFU_ORTHOLOGUE AFUA_7G01200)"/>
    <property type="match status" value="1"/>
</dbReference>
<feature type="chain" id="PRO_5045401728" evidence="1">
    <location>
        <begin position="25"/>
        <end position="334"/>
    </location>
</feature>
<evidence type="ECO:0000313" key="2">
    <source>
        <dbReference type="EMBL" id="MBL0386546.1"/>
    </source>
</evidence>
<dbReference type="CDD" id="cd13426">
    <property type="entry name" value="Peptidase_G1"/>
    <property type="match status" value="1"/>
</dbReference>
<accession>A0ABS1J8G4</accession>
<dbReference type="InterPro" id="IPR013320">
    <property type="entry name" value="ConA-like_dom_sf"/>
</dbReference>
<evidence type="ECO:0000313" key="3">
    <source>
        <dbReference type="Proteomes" id="UP000602284"/>
    </source>
</evidence>
<name>A0ABS1J8G4_9BACL</name>